<sequence length="279" mass="32164">MADHDIQMEDIDATGLRKLPDQRLNEIEFDSQGTVYDDLFIKLQIRPDSCQEFLRKNLRPYRNKSKHQKLIAKGDSESLRKLSDSFITAFGNLVWAKNRRWLLRPDELDEGEQPLQYVPPSKRKEGDHEKFFDVLESLWKRMRTTIYEIKPAYLYPTVNVVDLDDVATQHSSSVEPSSTASDDEIVHRQKPSVFTRTAAMLPPKKTKKTKKQPQPVDRTLPRLGALPPPKNEVTPPGYWPASRTQEAIINIIVDLHTARTNSHPTVFMQAYEENMARLA</sequence>
<organism evidence="1 2">
    <name type="scientific">Neophaeococcomyces mojaviensis</name>
    <dbReference type="NCBI Taxonomy" id="3383035"/>
    <lineage>
        <taxon>Eukaryota</taxon>
        <taxon>Fungi</taxon>
        <taxon>Dikarya</taxon>
        <taxon>Ascomycota</taxon>
        <taxon>Pezizomycotina</taxon>
        <taxon>Eurotiomycetes</taxon>
        <taxon>Chaetothyriomycetidae</taxon>
        <taxon>Chaetothyriales</taxon>
        <taxon>Chaetothyriales incertae sedis</taxon>
        <taxon>Neophaeococcomyces</taxon>
    </lineage>
</organism>
<accession>A0ACC3A7S2</accession>
<proteinExistence type="predicted"/>
<evidence type="ECO:0000313" key="1">
    <source>
        <dbReference type="EMBL" id="KAJ9656767.1"/>
    </source>
</evidence>
<feature type="non-terminal residue" evidence="1">
    <location>
        <position position="279"/>
    </location>
</feature>
<gene>
    <name evidence="1" type="ORF">H2198_004771</name>
</gene>
<protein>
    <submittedName>
        <fullName evidence="1">Uncharacterized protein</fullName>
    </submittedName>
</protein>
<dbReference type="Proteomes" id="UP001172386">
    <property type="component" value="Unassembled WGS sequence"/>
</dbReference>
<comment type="caution">
    <text evidence="1">The sequence shown here is derived from an EMBL/GenBank/DDBJ whole genome shotgun (WGS) entry which is preliminary data.</text>
</comment>
<evidence type="ECO:0000313" key="2">
    <source>
        <dbReference type="Proteomes" id="UP001172386"/>
    </source>
</evidence>
<name>A0ACC3A7S2_9EURO</name>
<keyword evidence="2" id="KW-1185">Reference proteome</keyword>
<dbReference type="EMBL" id="JAPDRQ010000073">
    <property type="protein sequence ID" value="KAJ9656767.1"/>
    <property type="molecule type" value="Genomic_DNA"/>
</dbReference>
<reference evidence="1" key="1">
    <citation type="submission" date="2022-10" db="EMBL/GenBank/DDBJ databases">
        <title>Culturing micro-colonial fungi from biological soil crusts in the Mojave desert and describing Neophaeococcomyces mojavensis, and introducing the new genera and species Taxawa tesnikishii.</title>
        <authorList>
            <person name="Kurbessoian T."/>
            <person name="Stajich J.E."/>
        </authorList>
    </citation>
    <scope>NUCLEOTIDE SEQUENCE</scope>
    <source>
        <strain evidence="1">JES_112</strain>
    </source>
</reference>